<accession>A0ABS1FTC1</accession>
<evidence type="ECO:0000313" key="1">
    <source>
        <dbReference type="EMBL" id="MBK1895674.1"/>
    </source>
</evidence>
<name>A0ABS1FTC1_9FLAO</name>
<proteinExistence type="predicted"/>
<comment type="caution">
    <text evidence="1">The sequence shown here is derived from an EMBL/GenBank/DDBJ whole genome shotgun (WGS) entry which is preliminary data.</text>
</comment>
<protein>
    <submittedName>
        <fullName evidence="1">Uncharacterized protein</fullName>
    </submittedName>
</protein>
<gene>
    <name evidence="1" type="ORF">JHL15_07945</name>
</gene>
<dbReference type="Proteomes" id="UP000628669">
    <property type="component" value="Unassembled WGS sequence"/>
</dbReference>
<reference evidence="2" key="1">
    <citation type="submission" date="2021-01" db="EMBL/GenBank/DDBJ databases">
        <title>Genome public.</title>
        <authorList>
            <person name="Liu C."/>
            <person name="Sun Q."/>
        </authorList>
    </citation>
    <scope>NUCLEOTIDE SEQUENCE [LARGE SCALE GENOMIC DNA]</scope>
    <source>
        <strain evidence="2">YIM B02567</strain>
    </source>
</reference>
<keyword evidence="2" id="KW-1185">Reference proteome</keyword>
<sequence>MKKLFALSLICIGIGLTAQQKAHDPKMVGCYKGSEENQQIDGFSKYWVSCRMEDGKSMLLFVAIDPDGKVQQETENGSWWTESGKYYELHKYDNVIDIYNYQVLDNGNVNFQSIEMMGKKDNTYKFTDTKIEED</sequence>
<organism evidence="1 2">
    <name type="scientific">Chryseobacterium paridis</name>
    <dbReference type="NCBI Taxonomy" id="2800328"/>
    <lineage>
        <taxon>Bacteria</taxon>
        <taxon>Pseudomonadati</taxon>
        <taxon>Bacteroidota</taxon>
        <taxon>Flavobacteriia</taxon>
        <taxon>Flavobacteriales</taxon>
        <taxon>Weeksellaceae</taxon>
        <taxon>Chryseobacterium group</taxon>
        <taxon>Chryseobacterium</taxon>
    </lineage>
</organism>
<dbReference type="EMBL" id="JAENHK010000007">
    <property type="protein sequence ID" value="MBK1895674.1"/>
    <property type="molecule type" value="Genomic_DNA"/>
</dbReference>
<evidence type="ECO:0000313" key="2">
    <source>
        <dbReference type="Proteomes" id="UP000628669"/>
    </source>
</evidence>
<dbReference type="RefSeq" id="WP_200244824.1">
    <property type="nucleotide sequence ID" value="NZ_JAENHK010000007.1"/>
</dbReference>